<evidence type="ECO:0000313" key="2">
    <source>
        <dbReference type="Proteomes" id="UP000824881"/>
    </source>
</evidence>
<name>A0ACB7IPD4_PLECO</name>
<dbReference type="Proteomes" id="UP000824881">
    <property type="component" value="Unassembled WGS sequence"/>
</dbReference>
<sequence>MPRDELQTCPGPTHTVLVSKRSEETGWSSENQTWLENEGEFSAQRVASIDHVSGVISVTDCHSITSLHSISSLDARRMVTELEKDVLVVEDEEKKVKLEEGKCDRYGPALEASEDVKSEVKHEMKVEDCTLPKKEEDLDTKADFKLEAKTETPLIALGAEGTLPEASHAAPSESNGTVSAGGPPQCQAAALSVTQGSHPSHPTVDTKVKGKTESEIKVEASVKAEAEFQPSIVKAEAKLEGGDDASSNLLKEEEGVKGELKDELPPATVLDLPQTPMNEDRASIELPEHHVDAAETGHSLDSPMGLAVTDPPPDIPAADVDEPMSPVVKPELMDLDLEPMPAPVSRRKFVLCVEPPSLESVMADYKRRADWAKTIVKKPKKEAVIPLKTLAGRYEALGVTEPFHVPLPIDVRDVAFSRQLISSIYGGNVQQTFPIPSAKFLAQHGLDDFMCLNYIMHPNAPELVGAPGFYCSSGSGDPKAKRAPWTKIMRLILQLGPSRWQYYGQYQVVPSDALSPQEWLAQSPGFRRQWISEIMIRQGWGNKIRCRVVLRKRLGRLPTDEELDDAVETPGFAQEVTPDDIYESFARGDHFIALWGMKCVGYDTAFQERLVAAKQAVAANEDVKEEKDKKPKVYKRKKRAASPDPPKKRARKDSPSDPEGDSKPLDRDVDDDAVEVIEQPPAIVKNDDDDEIQIVERPVSLSKKVYTPRGTRSRPASAKVIVID</sequence>
<proteinExistence type="predicted"/>
<evidence type="ECO:0000313" key="1">
    <source>
        <dbReference type="EMBL" id="KAG9219701.1"/>
    </source>
</evidence>
<organism evidence="1 2">
    <name type="scientific">Pleurotus cornucopiae</name>
    <name type="common">Cornucopia mushroom</name>
    <dbReference type="NCBI Taxonomy" id="5321"/>
    <lineage>
        <taxon>Eukaryota</taxon>
        <taxon>Fungi</taxon>
        <taxon>Dikarya</taxon>
        <taxon>Basidiomycota</taxon>
        <taxon>Agaricomycotina</taxon>
        <taxon>Agaricomycetes</taxon>
        <taxon>Agaricomycetidae</taxon>
        <taxon>Agaricales</taxon>
        <taxon>Pleurotineae</taxon>
        <taxon>Pleurotaceae</taxon>
        <taxon>Pleurotus</taxon>
    </lineage>
</organism>
<reference evidence="1 2" key="1">
    <citation type="journal article" date="2021" name="Appl. Environ. Microbiol.">
        <title>Genetic linkage and physical mapping for an oyster mushroom Pleurotus cornucopiae and QTL analysis for the trait cap color.</title>
        <authorList>
            <person name="Zhang Y."/>
            <person name="Gao W."/>
            <person name="Sonnenberg A."/>
            <person name="Chen Q."/>
            <person name="Zhang J."/>
            <person name="Huang C."/>
        </authorList>
    </citation>
    <scope>NUCLEOTIDE SEQUENCE [LARGE SCALE GENOMIC DNA]</scope>
    <source>
        <strain evidence="1">CCMSSC00406</strain>
    </source>
</reference>
<gene>
    <name evidence="1" type="ORF">CCMSSC00406_0005977</name>
</gene>
<protein>
    <submittedName>
        <fullName evidence="1">Uncharacterized protein</fullName>
    </submittedName>
</protein>
<dbReference type="EMBL" id="WQMT02000009">
    <property type="protein sequence ID" value="KAG9219701.1"/>
    <property type="molecule type" value="Genomic_DNA"/>
</dbReference>
<comment type="caution">
    <text evidence="1">The sequence shown here is derived from an EMBL/GenBank/DDBJ whole genome shotgun (WGS) entry which is preliminary data.</text>
</comment>
<keyword evidence="2" id="KW-1185">Reference proteome</keyword>
<accession>A0ACB7IPD4</accession>